<dbReference type="PANTHER" id="PTHR43800:SF1">
    <property type="entry name" value="PEPTIDYL-LYSINE N-ACETYLTRANSFERASE YJAB"/>
    <property type="match status" value="1"/>
</dbReference>
<evidence type="ECO:0000313" key="5">
    <source>
        <dbReference type="Proteomes" id="UP001285636"/>
    </source>
</evidence>
<evidence type="ECO:0000256" key="1">
    <source>
        <dbReference type="ARBA" id="ARBA00022679"/>
    </source>
</evidence>
<keyword evidence="2" id="KW-0012">Acyltransferase</keyword>
<proteinExistence type="predicted"/>
<dbReference type="Gene3D" id="3.40.630.30">
    <property type="match status" value="1"/>
</dbReference>
<evidence type="ECO:0000256" key="2">
    <source>
        <dbReference type="ARBA" id="ARBA00023315"/>
    </source>
</evidence>
<reference evidence="4" key="1">
    <citation type="submission" date="2023-10" db="EMBL/GenBank/DDBJ databases">
        <title>Screening of Alkalihalophilus pseudofirmusBZ-TG-HK211 and Its Alleviation of Salt Stress on Rapeseed Growth.</title>
        <authorList>
            <person name="Zhao B."/>
            <person name="Guo T."/>
        </authorList>
    </citation>
    <scope>NUCLEOTIDE SEQUENCE</scope>
    <source>
        <strain evidence="4">BZ-TG-HK211</strain>
    </source>
</reference>
<dbReference type="AlphaFoldDB" id="A0AAJ2U442"/>
<evidence type="ECO:0000313" key="4">
    <source>
        <dbReference type="EMBL" id="MDV2886816.1"/>
    </source>
</evidence>
<dbReference type="Pfam" id="PF00583">
    <property type="entry name" value="Acetyltransf_1"/>
    <property type="match status" value="1"/>
</dbReference>
<accession>A0AAJ2U442</accession>
<name>A0AAJ2U442_ALKPS</name>
<feature type="domain" description="N-acetyltransferase" evidence="3">
    <location>
        <begin position="4"/>
        <end position="152"/>
    </location>
</feature>
<organism evidence="4 5">
    <name type="scientific">Alkalihalophilus pseudofirmus</name>
    <name type="common">Bacillus pseudofirmus</name>
    <dbReference type="NCBI Taxonomy" id="79885"/>
    <lineage>
        <taxon>Bacteria</taxon>
        <taxon>Bacillati</taxon>
        <taxon>Bacillota</taxon>
        <taxon>Bacilli</taxon>
        <taxon>Bacillales</taxon>
        <taxon>Bacillaceae</taxon>
        <taxon>Alkalihalophilus</taxon>
    </lineage>
</organism>
<dbReference type="EMBL" id="JAWJAY010000005">
    <property type="protein sequence ID" value="MDV2886816.1"/>
    <property type="molecule type" value="Genomic_DNA"/>
</dbReference>
<dbReference type="CDD" id="cd04301">
    <property type="entry name" value="NAT_SF"/>
    <property type="match status" value="1"/>
</dbReference>
<dbReference type="GO" id="GO:0016747">
    <property type="term" value="F:acyltransferase activity, transferring groups other than amino-acyl groups"/>
    <property type="evidence" value="ECO:0007669"/>
    <property type="project" value="InterPro"/>
</dbReference>
<dbReference type="InterPro" id="IPR000182">
    <property type="entry name" value="GNAT_dom"/>
</dbReference>
<dbReference type="PROSITE" id="PS51186">
    <property type="entry name" value="GNAT"/>
    <property type="match status" value="1"/>
</dbReference>
<dbReference type="InterPro" id="IPR016181">
    <property type="entry name" value="Acyl_CoA_acyltransferase"/>
</dbReference>
<dbReference type="RefSeq" id="WP_289235830.1">
    <property type="nucleotide sequence ID" value="NZ_CP117835.1"/>
</dbReference>
<protein>
    <submittedName>
        <fullName evidence="4">GNAT family N-acetyltransferase</fullName>
    </submittedName>
</protein>
<gene>
    <name evidence="4" type="ORF">RYX45_16610</name>
</gene>
<dbReference type="PANTHER" id="PTHR43800">
    <property type="entry name" value="PEPTIDYL-LYSINE N-ACETYLTRANSFERASE YJAB"/>
    <property type="match status" value="1"/>
</dbReference>
<keyword evidence="1" id="KW-0808">Transferase</keyword>
<sequence>MEVNYIHEMKEELAKQLIELQQQSYRIEANLINYPNIPPLNETVADLLREPKTWLTASSDNHIIGAIAIETRADHWLLNKVIVSPRFFRRGVGRMLIQKVKEETSVPLYVTTASHNTPAVKLYESEGFTQFKHERTTDGLLLRTFVYRKEPET</sequence>
<comment type="caution">
    <text evidence="4">The sequence shown here is derived from an EMBL/GenBank/DDBJ whole genome shotgun (WGS) entry which is preliminary data.</text>
</comment>
<evidence type="ECO:0000259" key="3">
    <source>
        <dbReference type="PROSITE" id="PS51186"/>
    </source>
</evidence>
<dbReference type="SUPFAM" id="SSF55729">
    <property type="entry name" value="Acyl-CoA N-acyltransferases (Nat)"/>
    <property type="match status" value="1"/>
</dbReference>
<dbReference type="Proteomes" id="UP001285636">
    <property type="component" value="Unassembled WGS sequence"/>
</dbReference>